<evidence type="ECO:0000313" key="2">
    <source>
        <dbReference type="Proteomes" id="UP001499988"/>
    </source>
</evidence>
<gene>
    <name evidence="1" type="ORF">GCM10023333_32880</name>
</gene>
<organism evidence="1 2">
    <name type="scientific">Ferrimonas pelagia</name>
    <dbReference type="NCBI Taxonomy" id="1177826"/>
    <lineage>
        <taxon>Bacteria</taxon>
        <taxon>Pseudomonadati</taxon>
        <taxon>Pseudomonadota</taxon>
        <taxon>Gammaproteobacteria</taxon>
        <taxon>Alteromonadales</taxon>
        <taxon>Ferrimonadaceae</taxon>
        <taxon>Ferrimonas</taxon>
    </lineage>
</organism>
<dbReference type="RefSeq" id="WP_345336550.1">
    <property type="nucleotide sequence ID" value="NZ_BAABJZ010000098.1"/>
</dbReference>
<dbReference type="InterPro" id="IPR008551">
    <property type="entry name" value="TANGO2"/>
</dbReference>
<protein>
    <submittedName>
        <fullName evidence="1">NRDE family protein</fullName>
    </submittedName>
</protein>
<dbReference type="PANTHER" id="PTHR17985">
    <property type="entry name" value="SER/THR-RICH PROTEIN T10 IN DGCR REGION"/>
    <property type="match status" value="1"/>
</dbReference>
<keyword evidence="2" id="KW-1185">Reference proteome</keyword>
<evidence type="ECO:0000313" key="1">
    <source>
        <dbReference type="EMBL" id="GAA4897025.1"/>
    </source>
</evidence>
<name>A0ABP9FCM8_9GAMM</name>
<dbReference type="Proteomes" id="UP001499988">
    <property type="component" value="Unassembled WGS sequence"/>
</dbReference>
<sequence length="263" mass="29123">MCLVAFQWQPDQPIPLWLLANRDEFYARPSEPAHRWPGTVPIFAGRDQQAGGTWMGVGAGGRWGLLTNYREVPAQTGGPSRGDLICHYLAGNQDARGYLQQLQPRAQRYAGFNLLLGDSNGLCYFSNRQGQIHSLSPGVYGLCNHLLDTPWPKVQRLKQGLQRGLAQGESLSALLALLRDPQPAPDHALPETGVGLTLERQLSPIFIHTPQYGTRLSTLWRQDQQGQWDWLEQAFDGDGAMGAPRHHRLSADLATRLAPCCPS</sequence>
<dbReference type="Pfam" id="PF05742">
    <property type="entry name" value="TANGO2"/>
    <property type="match status" value="1"/>
</dbReference>
<accession>A0ABP9FCM8</accession>
<dbReference type="EMBL" id="BAABJZ010000098">
    <property type="protein sequence ID" value="GAA4897025.1"/>
    <property type="molecule type" value="Genomic_DNA"/>
</dbReference>
<reference evidence="2" key="1">
    <citation type="journal article" date="2019" name="Int. J. Syst. Evol. Microbiol.">
        <title>The Global Catalogue of Microorganisms (GCM) 10K type strain sequencing project: providing services to taxonomists for standard genome sequencing and annotation.</title>
        <authorList>
            <consortium name="The Broad Institute Genomics Platform"/>
            <consortium name="The Broad Institute Genome Sequencing Center for Infectious Disease"/>
            <person name="Wu L."/>
            <person name="Ma J."/>
        </authorList>
    </citation>
    <scope>NUCLEOTIDE SEQUENCE [LARGE SCALE GENOMIC DNA]</scope>
    <source>
        <strain evidence="2">JCM 18401</strain>
    </source>
</reference>
<dbReference type="PANTHER" id="PTHR17985:SF8">
    <property type="entry name" value="TRANSPORT AND GOLGI ORGANIZATION PROTEIN 2 HOMOLOG"/>
    <property type="match status" value="1"/>
</dbReference>
<comment type="caution">
    <text evidence="1">The sequence shown here is derived from an EMBL/GenBank/DDBJ whole genome shotgun (WGS) entry which is preliminary data.</text>
</comment>
<proteinExistence type="predicted"/>